<comment type="caution">
    <text evidence="2">The sequence shown here is derived from an EMBL/GenBank/DDBJ whole genome shotgun (WGS) entry which is preliminary data.</text>
</comment>
<dbReference type="InParanoid" id="A0A5C7EJR6"/>
<organism evidence="2 3">
    <name type="scientific">Pelomicrobium methylotrophicum</name>
    <dbReference type="NCBI Taxonomy" id="2602750"/>
    <lineage>
        <taxon>Bacteria</taxon>
        <taxon>Pseudomonadati</taxon>
        <taxon>Pseudomonadota</taxon>
        <taxon>Hydrogenophilia</taxon>
        <taxon>Hydrogenophilia incertae sedis</taxon>
        <taxon>Pelomicrobium</taxon>
    </lineage>
</organism>
<dbReference type="EMBL" id="VPFL01000012">
    <property type="protein sequence ID" value="TXF11590.1"/>
    <property type="molecule type" value="Genomic_DNA"/>
</dbReference>
<gene>
    <name evidence="2" type="ORF">FR698_09630</name>
</gene>
<evidence type="ECO:0000313" key="3">
    <source>
        <dbReference type="Proteomes" id="UP000321201"/>
    </source>
</evidence>
<sequence length="110" mass="12176">MELASYLWLIQWVFAIIWLGRASFDWKLEFIDRLTGFSGPKSDFNTARNHERLATETAMPEASPSGNGGDTAKTIPAVAGGAGQYPAVQKENRAHIRALSLERHSECNLN</sequence>
<evidence type="ECO:0000256" key="1">
    <source>
        <dbReference type="SAM" id="MobiDB-lite"/>
    </source>
</evidence>
<protein>
    <submittedName>
        <fullName evidence="2">Uncharacterized protein</fullName>
    </submittedName>
</protein>
<accession>A0A5C7EJR6</accession>
<keyword evidence="3" id="KW-1185">Reference proteome</keyword>
<feature type="region of interest" description="Disordered" evidence="1">
    <location>
        <begin position="54"/>
        <end position="76"/>
    </location>
</feature>
<dbReference type="RefSeq" id="WP_147799989.1">
    <property type="nucleotide sequence ID" value="NZ_VPFL01000012.1"/>
</dbReference>
<evidence type="ECO:0000313" key="2">
    <source>
        <dbReference type="EMBL" id="TXF11590.1"/>
    </source>
</evidence>
<name>A0A5C7EJR6_9PROT</name>
<reference evidence="2 3" key="1">
    <citation type="submission" date="2019-08" db="EMBL/GenBank/DDBJ databases">
        <title>Pelomicrobium methylotrophicum gen. nov., sp. nov. a moderately thermophilic, facultatively anaerobic, lithoautotrophic and methylotrophic bacterium isolated from a terrestrial mud volcano.</title>
        <authorList>
            <person name="Slobodkina G.B."/>
            <person name="Merkel A.Y."/>
            <person name="Slobodkin A.I."/>
        </authorList>
    </citation>
    <scope>NUCLEOTIDE SEQUENCE [LARGE SCALE GENOMIC DNA]</scope>
    <source>
        <strain evidence="2 3">SM250</strain>
    </source>
</reference>
<proteinExistence type="predicted"/>
<dbReference type="AlphaFoldDB" id="A0A5C7EJR6"/>
<dbReference type="Proteomes" id="UP000321201">
    <property type="component" value="Unassembled WGS sequence"/>
</dbReference>